<dbReference type="Pfam" id="PF00565">
    <property type="entry name" value="SNase"/>
    <property type="match status" value="5"/>
</dbReference>
<dbReference type="PANTHER" id="PTHR12302:SF2">
    <property type="entry name" value="STAPHYLOCOCCAL NUCLEASE DOMAIN-CONTAINING PROTEIN 1"/>
    <property type="match status" value="1"/>
</dbReference>
<feature type="coiled-coil region" evidence="6">
    <location>
        <begin position="940"/>
        <end position="967"/>
    </location>
</feature>
<feature type="domain" description="TNase-like" evidence="9">
    <location>
        <begin position="409"/>
        <end position="557"/>
    </location>
</feature>
<dbReference type="SMART" id="SM00318">
    <property type="entry name" value="SNc"/>
    <property type="match status" value="4"/>
</dbReference>
<keyword evidence="7" id="KW-1133">Transmembrane helix</keyword>
<organism evidence="10 11">
    <name type="scientific">Necator americanus</name>
    <name type="common">Human hookworm</name>
    <dbReference type="NCBI Taxonomy" id="51031"/>
    <lineage>
        <taxon>Eukaryota</taxon>
        <taxon>Metazoa</taxon>
        <taxon>Ecdysozoa</taxon>
        <taxon>Nematoda</taxon>
        <taxon>Chromadorea</taxon>
        <taxon>Rhabditida</taxon>
        <taxon>Rhabditina</taxon>
        <taxon>Rhabditomorpha</taxon>
        <taxon>Strongyloidea</taxon>
        <taxon>Ancylostomatidae</taxon>
        <taxon>Bunostominae</taxon>
        <taxon>Necator</taxon>
    </lineage>
</organism>
<keyword evidence="7" id="KW-0812">Transmembrane</keyword>
<evidence type="ECO:0000256" key="5">
    <source>
        <dbReference type="PIRNR" id="PIRNR017179"/>
    </source>
</evidence>
<keyword evidence="3 5" id="KW-0963">Cytoplasm</keyword>
<dbReference type="Gene3D" id="2.30.30.140">
    <property type="match status" value="1"/>
</dbReference>
<evidence type="ECO:0000259" key="8">
    <source>
        <dbReference type="PROSITE" id="PS50304"/>
    </source>
</evidence>
<dbReference type="PROSITE" id="PS50304">
    <property type="entry name" value="TUDOR"/>
    <property type="match status" value="1"/>
</dbReference>
<evidence type="ECO:0000256" key="2">
    <source>
        <dbReference type="ARBA" id="ARBA00017230"/>
    </source>
</evidence>
<evidence type="ECO:0000259" key="9">
    <source>
        <dbReference type="PROSITE" id="PS50830"/>
    </source>
</evidence>
<feature type="domain" description="TNase-like" evidence="9">
    <location>
        <begin position="91"/>
        <end position="237"/>
    </location>
</feature>
<dbReference type="Pfam" id="PF00567">
    <property type="entry name" value="TUDOR"/>
    <property type="match status" value="1"/>
</dbReference>
<keyword evidence="4" id="KW-0677">Repeat</keyword>
<dbReference type="InterPro" id="IPR016071">
    <property type="entry name" value="Staphylococal_nuclease_OB-fold"/>
</dbReference>
<evidence type="ECO:0000256" key="6">
    <source>
        <dbReference type="SAM" id="Coils"/>
    </source>
</evidence>
<evidence type="ECO:0000256" key="1">
    <source>
        <dbReference type="ARBA" id="ARBA00004496"/>
    </source>
</evidence>
<comment type="subcellular location">
    <subcellularLocation>
        <location evidence="1 5">Cytoplasm</location>
    </subcellularLocation>
</comment>
<dbReference type="Proteomes" id="UP001303046">
    <property type="component" value="Unassembled WGS sequence"/>
</dbReference>
<dbReference type="InterPro" id="IPR016685">
    <property type="entry name" value="Silence_cplx_Nase-comp_TudorSN"/>
</dbReference>
<dbReference type="CDD" id="cd20433">
    <property type="entry name" value="Tudor_TDRD11"/>
    <property type="match status" value="1"/>
</dbReference>
<gene>
    <name evidence="10" type="primary">Necator_chrII.g5761</name>
    <name evidence="10" type="ORF">RB195_017968</name>
</gene>
<evidence type="ECO:0000313" key="10">
    <source>
        <dbReference type="EMBL" id="KAK6734498.1"/>
    </source>
</evidence>
<evidence type="ECO:0000256" key="7">
    <source>
        <dbReference type="SAM" id="Phobius"/>
    </source>
</evidence>
<feature type="domain" description="TNase-like" evidence="9">
    <location>
        <begin position="262"/>
        <end position="395"/>
    </location>
</feature>
<dbReference type="SMART" id="SM00333">
    <property type="entry name" value="TUDOR"/>
    <property type="match status" value="1"/>
</dbReference>
<protein>
    <recommendedName>
        <fullName evidence="2">Staphylococcal nuclease domain-containing protein 1</fullName>
    </recommendedName>
</protein>
<dbReference type="SUPFAM" id="SSF63748">
    <property type="entry name" value="Tudor/PWWP/MBT"/>
    <property type="match status" value="1"/>
</dbReference>
<feature type="domain" description="TNase-like" evidence="9">
    <location>
        <begin position="589"/>
        <end position="731"/>
    </location>
</feature>
<dbReference type="PROSITE" id="PS50830">
    <property type="entry name" value="TNASE_3"/>
    <property type="match status" value="4"/>
</dbReference>
<name>A0ABR1C9Z1_NECAM</name>
<keyword evidence="11" id="KW-1185">Reference proteome</keyword>
<dbReference type="InterPro" id="IPR002999">
    <property type="entry name" value="Tudor"/>
</dbReference>
<sequence length="979" mass="108463">MNTKDVQSLRRCQAAHKSQQVARRICLHLSIFIVVSSCRLYFFHTLLHNWAYSHGSFSNKDSVLVLNSVSMADNVTPVPPTLPPAASSQPSFRRGFVKQVLSGDAVVLQGQPTNGPPPETTVYLSNVVAPRLAKRPTETTAATVDEPFAWDSREFLRRKLVGQVVTFVKEFTAASGRDHGKVYLGGTNPDNAENVTETGVAEGWLEVRPGKIADEYVTKLLELQDQAKASGKGKWGSSSDSIREVKWVIENPRQLVDHYKQKPVDAVVEMVRDGSTLRVMLLPSFEYITLQLSGVRAPATRAGTDGKAEAFAEEAKYFVEQRLLQQDVQVILESTSNQNVVGSVVHPKGNIAESLLREGYAKCVDWSIGLCTGGAERLRAAEKQAKDKKLRLWRTYQPSAASALTGDKKSFTGKVVEVIMSDAMVVRKADGSEVKIHLASVRLPRDSDEKPSVGRQFRPLYDVPFMFQAREFLRKRLIGKNVNVTVDYIQPKSEQFPEKTCCTVKVGELNIAEALILKGLSKVVRHRSDDENRSSEYDALLAAEANAEKSKKGLFADKTADKKDTLRIQELQGDLARSKQFLPYLQRSTRAEGVVEFIASGSRLRIYIPKETVVITFLLGGINCPKSGRPGPGGITGPSEPFADEATAFTRRMVLQHEVEIEVEGLDKMGNFIGYLFVTPEAGGKPQNLSELLLDQGLATLHFTAEKSGHYNQLVAAEQRAKAANRNIWQNYKEEEVVPDEVVAQQNDVSERRIQYKKVAVTDITKGTLNFAAQLVEDGAKLEKMTADLREYLRQHPPMTGAFSAKRGDVCAAPFSVDGLWYRAKVESVRSGQAEVLFIDYGNREAVPASSLAQLPPGFAHIPAGAKEYGIALVAIPNDKEYGLQCEDALQQLLFSVPTAEINVEYKIGSTEYCQVMIECAGKKVDVGKALIEDGFALVEKRKEKRLQSMLSDYEHAEQKARRERKNIWEFGDFTGNDL</sequence>
<comment type="caution">
    <text evidence="10">The sequence shown here is derived from an EMBL/GenBank/DDBJ whole genome shotgun (WGS) entry which is preliminary data.</text>
</comment>
<accession>A0ABR1C9Z1</accession>
<dbReference type="InterPro" id="IPR047386">
    <property type="entry name" value="Tudor_TDRD11"/>
</dbReference>
<keyword evidence="6" id="KW-0175">Coiled coil</keyword>
<dbReference type="CDD" id="cd00175">
    <property type="entry name" value="SNc"/>
    <property type="match status" value="2"/>
</dbReference>
<evidence type="ECO:0000256" key="3">
    <source>
        <dbReference type="ARBA" id="ARBA00022490"/>
    </source>
</evidence>
<proteinExistence type="predicted"/>
<keyword evidence="7" id="KW-0472">Membrane</keyword>
<reference evidence="10 11" key="1">
    <citation type="submission" date="2023-08" db="EMBL/GenBank/DDBJ databases">
        <title>A Necator americanus chromosomal reference genome.</title>
        <authorList>
            <person name="Ilik V."/>
            <person name="Petrzelkova K.J."/>
            <person name="Pardy F."/>
            <person name="Fuh T."/>
            <person name="Niatou-Singa F.S."/>
            <person name="Gouil Q."/>
            <person name="Baker L."/>
            <person name="Ritchie M.E."/>
            <person name="Jex A.R."/>
            <person name="Gazzola D."/>
            <person name="Li H."/>
            <person name="Toshio Fujiwara R."/>
            <person name="Zhan B."/>
            <person name="Aroian R.V."/>
            <person name="Pafco B."/>
            <person name="Schwarz E.M."/>
        </authorList>
    </citation>
    <scope>NUCLEOTIDE SEQUENCE [LARGE SCALE GENOMIC DNA]</scope>
    <source>
        <strain evidence="10 11">Aroian</strain>
        <tissue evidence="10">Whole animal</tissue>
    </source>
</reference>
<evidence type="ECO:0000313" key="11">
    <source>
        <dbReference type="Proteomes" id="UP001303046"/>
    </source>
</evidence>
<evidence type="ECO:0000256" key="4">
    <source>
        <dbReference type="ARBA" id="ARBA00022737"/>
    </source>
</evidence>
<dbReference type="PANTHER" id="PTHR12302">
    <property type="entry name" value="EBNA2 BINDING PROTEIN P100"/>
    <property type="match status" value="1"/>
</dbReference>
<dbReference type="SUPFAM" id="SSF50199">
    <property type="entry name" value="Staphylococcal nuclease"/>
    <property type="match status" value="5"/>
</dbReference>
<dbReference type="InterPro" id="IPR035437">
    <property type="entry name" value="SNase_OB-fold_sf"/>
</dbReference>
<dbReference type="EMBL" id="JAVFWL010000002">
    <property type="protein sequence ID" value="KAK6734498.1"/>
    <property type="molecule type" value="Genomic_DNA"/>
</dbReference>
<feature type="transmembrane region" description="Helical" evidence="7">
    <location>
        <begin position="21"/>
        <end position="42"/>
    </location>
</feature>
<feature type="domain" description="Tudor" evidence="8">
    <location>
        <begin position="804"/>
        <end position="862"/>
    </location>
</feature>
<dbReference type="PIRSF" id="PIRSF017179">
    <property type="entry name" value="RISC-Tudor-SN"/>
    <property type="match status" value="1"/>
</dbReference>
<dbReference type="Gene3D" id="2.40.50.90">
    <property type="match status" value="5"/>
</dbReference>